<sequence length="390" mass="40351">MSGTAARSAPSVRPAAAPDGWTEAFWEAVAAGDEYAAADAALAALDGGMDAEGLLLDVIAPAQARLGREWAANRITVAQEHTATAVNERVIGAVAHHPAVRGRRDADGAGRRGRVAVACVDGEWHALPARLVAEVLRLRGWHVDYLGAQVPTPHLIAHVHRTGPAVVALSTSIATRLPAAHAAVTACQATGTPVMAGGAAYGADGRYARLLGADAWAPDARAAADRLEAGPPPKPAPVHRPADDLPHLSDQEYTHVTRSAPMLVRHVMGGLAERFPAMAGYGEQQLRHTAEDIAHIVEFLGTALYLDDAELFTGFLTWTAGILTARGVPARSLPPALDLLAGRLADYPRAADLLARAGKALEEPPSDSGGRPSGTAAGGPDPAPGQGRTA</sequence>
<dbReference type="InterPro" id="IPR036594">
    <property type="entry name" value="Meth_synthase_dom"/>
</dbReference>
<dbReference type="PANTHER" id="PTHR45833">
    <property type="entry name" value="METHIONINE SYNTHASE"/>
    <property type="match status" value="1"/>
</dbReference>
<feature type="domain" description="B12-binding" evidence="4">
    <location>
        <begin position="112"/>
        <end position="237"/>
    </location>
</feature>
<keyword evidence="1" id="KW-0479">Metal-binding</keyword>
<comment type="caution">
    <text evidence="5">The sequence shown here is derived from an EMBL/GenBank/DDBJ whole genome shotgun (WGS) entry which is preliminary data.</text>
</comment>
<dbReference type="SUPFAM" id="SSF52242">
    <property type="entry name" value="Cobalamin (vitamin B12)-binding domain"/>
    <property type="match status" value="1"/>
</dbReference>
<keyword evidence="2" id="KW-0170">Cobalt</keyword>
<dbReference type="PROSITE" id="PS51332">
    <property type="entry name" value="B12_BINDING"/>
    <property type="match status" value="1"/>
</dbReference>
<reference evidence="6" key="1">
    <citation type="journal article" date="2019" name="Int. J. Syst. Evol. Microbiol.">
        <title>The Global Catalogue of Microorganisms (GCM) 10K type strain sequencing project: providing services to taxonomists for standard genome sequencing and annotation.</title>
        <authorList>
            <consortium name="The Broad Institute Genomics Platform"/>
            <consortium name="The Broad Institute Genome Sequencing Center for Infectious Disease"/>
            <person name="Wu L."/>
            <person name="Ma J."/>
        </authorList>
    </citation>
    <scope>NUCLEOTIDE SEQUENCE [LARGE SCALE GENOMIC DNA]</scope>
    <source>
        <strain evidence="6">JCM 9371</strain>
    </source>
</reference>
<dbReference type="Proteomes" id="UP001597063">
    <property type="component" value="Unassembled WGS sequence"/>
</dbReference>
<dbReference type="InterPro" id="IPR003759">
    <property type="entry name" value="Cbl-bd_cap"/>
</dbReference>
<dbReference type="RefSeq" id="WP_378322982.1">
    <property type="nucleotide sequence ID" value="NZ_JBHTGP010000008.1"/>
</dbReference>
<dbReference type="Gene3D" id="3.40.50.280">
    <property type="entry name" value="Cobalamin-binding domain"/>
    <property type="match status" value="1"/>
</dbReference>
<evidence type="ECO:0000256" key="3">
    <source>
        <dbReference type="SAM" id="MobiDB-lite"/>
    </source>
</evidence>
<evidence type="ECO:0000256" key="2">
    <source>
        <dbReference type="ARBA" id="ARBA00023285"/>
    </source>
</evidence>
<dbReference type="InterPro" id="IPR006158">
    <property type="entry name" value="Cobalamin-bd"/>
</dbReference>
<dbReference type="Gene3D" id="1.10.1240.10">
    <property type="entry name" value="Methionine synthase domain"/>
    <property type="match status" value="1"/>
</dbReference>
<feature type="compositionally biased region" description="Low complexity" evidence="3">
    <location>
        <begin position="374"/>
        <end position="390"/>
    </location>
</feature>
<dbReference type="PANTHER" id="PTHR45833:SF1">
    <property type="entry name" value="METHIONINE SYNTHASE"/>
    <property type="match status" value="1"/>
</dbReference>
<accession>A0ABW2XKS7</accession>
<name>A0ABW2XKS7_9ACTN</name>
<feature type="region of interest" description="Disordered" evidence="3">
    <location>
        <begin position="356"/>
        <end position="390"/>
    </location>
</feature>
<proteinExistence type="predicted"/>
<dbReference type="InterPro" id="IPR036724">
    <property type="entry name" value="Cobalamin-bd_sf"/>
</dbReference>
<dbReference type="EMBL" id="JBHTGP010000008">
    <property type="protein sequence ID" value="MFD0686240.1"/>
    <property type="molecule type" value="Genomic_DNA"/>
</dbReference>
<feature type="region of interest" description="Disordered" evidence="3">
    <location>
        <begin position="227"/>
        <end position="246"/>
    </location>
</feature>
<evidence type="ECO:0000313" key="5">
    <source>
        <dbReference type="EMBL" id="MFD0686240.1"/>
    </source>
</evidence>
<evidence type="ECO:0000259" key="4">
    <source>
        <dbReference type="PROSITE" id="PS51332"/>
    </source>
</evidence>
<dbReference type="InterPro" id="IPR050554">
    <property type="entry name" value="Met_Synthase/Corrinoid"/>
</dbReference>
<keyword evidence="6" id="KW-1185">Reference proteome</keyword>
<evidence type="ECO:0000256" key="1">
    <source>
        <dbReference type="ARBA" id="ARBA00022723"/>
    </source>
</evidence>
<dbReference type="CDD" id="cd02065">
    <property type="entry name" value="B12-binding_like"/>
    <property type="match status" value="1"/>
</dbReference>
<gene>
    <name evidence="5" type="ORF">ACFQZM_17205</name>
</gene>
<dbReference type="Pfam" id="PF02310">
    <property type="entry name" value="B12-binding"/>
    <property type="match status" value="1"/>
</dbReference>
<evidence type="ECO:0000313" key="6">
    <source>
        <dbReference type="Proteomes" id="UP001597063"/>
    </source>
</evidence>
<organism evidence="5 6">
    <name type="scientific">Actinomadura fibrosa</name>
    <dbReference type="NCBI Taxonomy" id="111802"/>
    <lineage>
        <taxon>Bacteria</taxon>
        <taxon>Bacillati</taxon>
        <taxon>Actinomycetota</taxon>
        <taxon>Actinomycetes</taxon>
        <taxon>Streptosporangiales</taxon>
        <taxon>Thermomonosporaceae</taxon>
        <taxon>Actinomadura</taxon>
    </lineage>
</organism>
<dbReference type="Pfam" id="PF02607">
    <property type="entry name" value="B12-binding_2"/>
    <property type="match status" value="1"/>
</dbReference>
<protein>
    <submittedName>
        <fullName evidence="5">B12-binding domain-containing protein</fullName>
    </submittedName>
</protein>